<reference evidence="27" key="1">
    <citation type="submission" date="2020-12" db="EMBL/GenBank/DDBJ databases">
        <title>Metabolic potential, ecology and presence of endohyphal bacteria is reflected in genomic diversity of Mucoromycotina.</title>
        <authorList>
            <person name="Muszewska A."/>
            <person name="Okrasinska A."/>
            <person name="Steczkiewicz K."/>
            <person name="Drgas O."/>
            <person name="Orlowska M."/>
            <person name="Perlinska-Lenart U."/>
            <person name="Aleksandrzak-Piekarczyk T."/>
            <person name="Szatraj K."/>
            <person name="Zielenkiewicz U."/>
            <person name="Pilsyk S."/>
            <person name="Malc E."/>
            <person name="Mieczkowski P."/>
            <person name="Kruszewska J.S."/>
            <person name="Biernat P."/>
            <person name="Pawlowska J."/>
        </authorList>
    </citation>
    <scope>NUCLEOTIDE SEQUENCE</scope>
    <source>
        <strain evidence="27">WA0000067209</strain>
    </source>
</reference>
<feature type="transmembrane region" description="Helical" evidence="25">
    <location>
        <begin position="363"/>
        <end position="380"/>
    </location>
</feature>
<comment type="catalytic activity">
    <reaction evidence="8">
        <text>L-lysyl-L-alanine(out) = L-lysyl-L-alanine(in)</text>
        <dbReference type="Rhea" id="RHEA:79399"/>
        <dbReference type="ChEBI" id="CHEBI:229954"/>
    </reaction>
</comment>
<evidence type="ECO:0000256" key="6">
    <source>
        <dbReference type="ARBA" id="ARBA00023136"/>
    </source>
</evidence>
<dbReference type="SUPFAM" id="SSF103473">
    <property type="entry name" value="MFS general substrate transporter"/>
    <property type="match status" value="1"/>
</dbReference>
<evidence type="ECO:0000256" key="18">
    <source>
        <dbReference type="ARBA" id="ARBA00044912"/>
    </source>
</evidence>
<comment type="catalytic activity">
    <reaction evidence="12">
        <text>L-lysyl-L-alpha-amino acid(out) = L-lysyl-L-alpha-amino acid(in)</text>
        <dbReference type="Rhea" id="RHEA:79387"/>
        <dbReference type="ChEBI" id="CHEBI:229965"/>
    </reaction>
</comment>
<comment type="catalytic activity">
    <reaction evidence="18">
        <text>L-histidyl-L-alpha-amino acid(out) = L-histidyl-L-alpha-amino acid(in)</text>
        <dbReference type="Rhea" id="RHEA:79379"/>
        <dbReference type="ChEBI" id="CHEBI:229964"/>
    </reaction>
</comment>
<dbReference type="Proteomes" id="UP000654370">
    <property type="component" value="Unassembled WGS sequence"/>
</dbReference>
<dbReference type="Pfam" id="PF07690">
    <property type="entry name" value="MFS_1"/>
    <property type="match status" value="2"/>
</dbReference>
<dbReference type="InterPro" id="IPR020846">
    <property type="entry name" value="MFS_dom"/>
</dbReference>
<comment type="catalytic activity">
    <reaction evidence="16">
        <text>L-lysyl-L-lysine(out) = L-lysyl-L-lysine(in)</text>
        <dbReference type="Rhea" id="RHEA:79403"/>
        <dbReference type="ChEBI" id="CHEBI:229956"/>
    </reaction>
</comment>
<evidence type="ECO:0000256" key="14">
    <source>
        <dbReference type="ARBA" id="ARBA00044898"/>
    </source>
</evidence>
<comment type="subcellular location">
    <subcellularLocation>
        <location evidence="1">Lysosome membrane</location>
        <topology evidence="1">Multi-pass membrane protein</topology>
    </subcellularLocation>
</comment>
<keyword evidence="3" id="KW-0813">Transport</keyword>
<comment type="catalytic activity">
    <reaction evidence="13">
        <text>L-alpha-aminoacyl-L-lysine(out) = L-alpha-aminoacyl-L-lysine(in)</text>
        <dbReference type="Rhea" id="RHEA:79383"/>
        <dbReference type="ChEBI" id="CHEBI:229966"/>
    </reaction>
</comment>
<evidence type="ECO:0000313" key="28">
    <source>
        <dbReference type="Proteomes" id="UP000654370"/>
    </source>
</evidence>
<dbReference type="InterPro" id="IPR011701">
    <property type="entry name" value="MFS"/>
</dbReference>
<evidence type="ECO:0000256" key="10">
    <source>
        <dbReference type="ARBA" id="ARBA00044881"/>
    </source>
</evidence>
<comment type="catalytic activity">
    <reaction evidence="15">
        <text>L-arginyl-L-alpha-amino acid(out) = L-arginyl-L-alpha-amino acid(in)</text>
        <dbReference type="Rhea" id="RHEA:79371"/>
        <dbReference type="ChEBI" id="CHEBI:84315"/>
    </reaction>
</comment>
<evidence type="ECO:0000256" key="8">
    <source>
        <dbReference type="ARBA" id="ARBA00044876"/>
    </source>
</evidence>
<dbReference type="AlphaFoldDB" id="A0A8H7U9D0"/>
<evidence type="ECO:0000256" key="11">
    <source>
        <dbReference type="ARBA" id="ARBA00044884"/>
    </source>
</evidence>
<keyword evidence="7" id="KW-0458">Lysosome</keyword>
<feature type="transmembrane region" description="Helical" evidence="25">
    <location>
        <begin position="450"/>
        <end position="471"/>
    </location>
</feature>
<evidence type="ECO:0000259" key="26">
    <source>
        <dbReference type="PROSITE" id="PS50850"/>
    </source>
</evidence>
<comment type="function">
    <text evidence="23">Lysosomal dipeptide uniporter that selectively exports lysine, arginine or histidine-containing dipeptides with a net positive charge from the lysosome lumen into the cytosol. Could play a role in a specific type of protein O-glycosylation indirectly regulating macrophages migration and tissue invasion. Also essential for liver homeostasis.</text>
</comment>
<evidence type="ECO:0000256" key="7">
    <source>
        <dbReference type="ARBA" id="ARBA00023228"/>
    </source>
</evidence>
<evidence type="ECO:0000256" key="21">
    <source>
        <dbReference type="ARBA" id="ARBA00044985"/>
    </source>
</evidence>
<feature type="transmembrane region" description="Helical" evidence="25">
    <location>
        <begin position="178"/>
        <end position="200"/>
    </location>
</feature>
<sequence length="562" mass="61961">MRSIDRNRQASFSSSLTRIESITSCQTETDPLLPFKHRCNNGELTIRHWALLFFACAFLFGNYFCYELPSALNLQLNERMGTPYDLWQYQLNMLFTAASMPNVICPLLAGIGIDRLGTNTMLITLTTLLCFGQAVFAYGVYIRSFWLMVAGRVAFGMGGGSLEVCQGKITTEWFRGRALAFAMGLNLTFGRIATALNYNLSPWLDAKFSEAFVCWFGFGLCVLSAGATVITIILDRPESRAKAGLNRPDAVRVRKPIMNQTGMPNDLLFDSDACSVFSQDDHINWSHLATFGLSFWLLNIILLTLYGAVQPFMHIASDFLQTKWYHGDPQTAGAVQSLPDSLSAFMSPLLGYMMDRIGHRGHTLLLSGFVISISHLTLGLTTFNPIIPLFCLGIFYSAFASAMWPSISLVVEHDQLGTAYGISTVALNIGLSVVPIMVGRIRAISTFTHVELFFAILGSIGTIAAFLLVLVGRREGSPLEKVHVDEQLLDSPRDGGITTRWVTEGRHTMVPHRYSTTSWIDDDGAIHHVIGGTAPGVVAVANINNDEYNNIENYNSIATQSP</sequence>
<comment type="caution">
    <text evidence="27">The sequence shown here is derived from an EMBL/GenBank/DDBJ whole genome shotgun (WGS) entry which is preliminary data.</text>
</comment>
<evidence type="ECO:0000256" key="9">
    <source>
        <dbReference type="ARBA" id="ARBA00044878"/>
    </source>
</evidence>
<evidence type="ECO:0000256" key="16">
    <source>
        <dbReference type="ARBA" id="ARBA00044900"/>
    </source>
</evidence>
<dbReference type="PANTHER" id="PTHR23512">
    <property type="entry name" value="MAJOR FACILITATOR SUPERFAMILY DOMAIN-CONTAINING PROTEIN 1"/>
    <property type="match status" value="1"/>
</dbReference>
<proteinExistence type="inferred from homology"/>
<evidence type="ECO:0000256" key="19">
    <source>
        <dbReference type="ARBA" id="ARBA00044919"/>
    </source>
</evidence>
<evidence type="ECO:0000256" key="3">
    <source>
        <dbReference type="ARBA" id="ARBA00022448"/>
    </source>
</evidence>
<feature type="transmembrane region" description="Helical" evidence="25">
    <location>
        <begin position="86"/>
        <end position="109"/>
    </location>
</feature>
<comment type="catalytic activity">
    <reaction evidence="11">
        <text>L-alpha-aminoacyl-L-histidine(out) = L-alpha-aminoacyl-L-histidine(in)</text>
        <dbReference type="Rhea" id="RHEA:79375"/>
        <dbReference type="ChEBI" id="CHEBI:229967"/>
    </reaction>
</comment>
<evidence type="ECO:0000256" key="12">
    <source>
        <dbReference type="ARBA" id="ARBA00044891"/>
    </source>
</evidence>
<dbReference type="PANTHER" id="PTHR23512:SF3">
    <property type="entry name" value="MAJOR FACILITATOR SUPERFAMILY DOMAIN-CONTAINING PROTEIN 1"/>
    <property type="match status" value="1"/>
</dbReference>
<dbReference type="OrthoDB" id="424834at2759"/>
<comment type="catalytic activity">
    <reaction evidence="19">
        <text>L-alanyl-L-lysine(out) = L-alanyl-L-lysine(in)</text>
        <dbReference type="Rhea" id="RHEA:79415"/>
        <dbReference type="ChEBI" id="CHEBI:192470"/>
    </reaction>
</comment>
<comment type="catalytic activity">
    <reaction evidence="17">
        <text>L-arginyl-glycine(out) = L-arginyl-glycine(in)</text>
        <dbReference type="Rhea" id="RHEA:79391"/>
        <dbReference type="ChEBI" id="CHEBI:229955"/>
    </reaction>
</comment>
<comment type="similarity">
    <text evidence="2">Belongs to the major facilitator superfamily.</text>
</comment>
<keyword evidence="4 25" id="KW-0812">Transmembrane</keyword>
<dbReference type="InterPro" id="IPR036259">
    <property type="entry name" value="MFS_trans_sf"/>
</dbReference>
<dbReference type="InterPro" id="IPR052187">
    <property type="entry name" value="MFSD1"/>
</dbReference>
<feature type="transmembrane region" description="Helical" evidence="25">
    <location>
        <begin position="212"/>
        <end position="234"/>
    </location>
</feature>
<name>A0A8H7U9D0_MORIS</name>
<evidence type="ECO:0000256" key="4">
    <source>
        <dbReference type="ARBA" id="ARBA00022692"/>
    </source>
</evidence>
<dbReference type="Gene3D" id="1.20.1250.20">
    <property type="entry name" value="MFS general substrate transporter like domains"/>
    <property type="match status" value="2"/>
</dbReference>
<keyword evidence="28" id="KW-1185">Reference proteome</keyword>
<comment type="catalytic activity">
    <reaction evidence="14">
        <text>L-aspartyl-L-lysine(out) = L-aspartyl-L-lysine(in)</text>
        <dbReference type="Rhea" id="RHEA:79411"/>
        <dbReference type="ChEBI" id="CHEBI:229953"/>
    </reaction>
</comment>
<evidence type="ECO:0000256" key="24">
    <source>
        <dbReference type="ARBA" id="ARBA00046376"/>
    </source>
</evidence>
<evidence type="ECO:0000256" key="25">
    <source>
        <dbReference type="SAM" id="Phobius"/>
    </source>
</evidence>
<comment type="catalytic activity">
    <reaction evidence="20">
        <text>L-lysyl-glycine(out) = L-lysyl-glycine(in)</text>
        <dbReference type="Rhea" id="RHEA:79407"/>
        <dbReference type="ChEBI" id="CHEBI:191202"/>
    </reaction>
</comment>
<evidence type="ECO:0000313" key="27">
    <source>
        <dbReference type="EMBL" id="KAG2173242.1"/>
    </source>
</evidence>
<comment type="subunit">
    <text evidence="24">Homodimer. Interacts with lysosomal protein GLMP (via lumenal domain); the interaction starts while both proteins are still in the endoplasmic reticulum and is required for stabilization of MFSD1 in lysosomes but has no direct effect on its targeting to lysosomes or transporter activity.</text>
</comment>
<evidence type="ECO:0000256" key="17">
    <source>
        <dbReference type="ARBA" id="ARBA00044903"/>
    </source>
</evidence>
<feature type="transmembrane region" description="Helical" evidence="25">
    <location>
        <begin position="419"/>
        <end position="438"/>
    </location>
</feature>
<evidence type="ECO:0000256" key="1">
    <source>
        <dbReference type="ARBA" id="ARBA00004155"/>
    </source>
</evidence>
<evidence type="ECO:0000256" key="15">
    <source>
        <dbReference type="ARBA" id="ARBA00044899"/>
    </source>
</evidence>
<feature type="domain" description="Major facilitator superfamily (MFS) profile" evidence="26">
    <location>
        <begin position="50"/>
        <end position="476"/>
    </location>
</feature>
<comment type="catalytic activity">
    <reaction evidence="10">
        <text>L-alpha-aminoacyl-L-arginine(out) = L-alpha-aminoacyl-L-arginine(in)</text>
        <dbReference type="Rhea" id="RHEA:79367"/>
        <dbReference type="ChEBI" id="CHEBI:229968"/>
    </reaction>
</comment>
<feature type="transmembrane region" description="Helical" evidence="25">
    <location>
        <begin position="288"/>
        <end position="309"/>
    </location>
</feature>
<comment type="catalytic activity">
    <reaction evidence="9">
        <text>L-histidyl-glycine(out) = L-histidyl-glycine(in)</text>
        <dbReference type="Rhea" id="RHEA:79395"/>
        <dbReference type="ChEBI" id="CHEBI:229957"/>
    </reaction>
</comment>
<keyword evidence="5 25" id="KW-1133">Transmembrane helix</keyword>
<evidence type="ECO:0000256" key="13">
    <source>
        <dbReference type="ARBA" id="ARBA00044893"/>
    </source>
</evidence>
<dbReference type="EMBL" id="JAEPQZ010000015">
    <property type="protein sequence ID" value="KAG2173242.1"/>
    <property type="molecule type" value="Genomic_DNA"/>
</dbReference>
<organism evidence="27 28">
    <name type="scientific">Mortierella isabellina</name>
    <name type="common">Filamentous fungus</name>
    <name type="synonym">Umbelopsis isabellina</name>
    <dbReference type="NCBI Taxonomy" id="91625"/>
    <lineage>
        <taxon>Eukaryota</taxon>
        <taxon>Fungi</taxon>
        <taxon>Fungi incertae sedis</taxon>
        <taxon>Mucoromycota</taxon>
        <taxon>Mucoromycotina</taxon>
        <taxon>Umbelopsidomycetes</taxon>
        <taxon>Umbelopsidales</taxon>
        <taxon>Umbelopsidaceae</taxon>
        <taxon>Umbelopsis</taxon>
    </lineage>
</organism>
<keyword evidence="6 25" id="KW-0472">Membrane</keyword>
<protein>
    <recommendedName>
        <fullName evidence="21">Lysosomal dipeptide transporter MFSD1</fullName>
    </recommendedName>
    <alternativeName>
        <fullName evidence="22">Major facilitator superfamily domain-containing protein 1</fullName>
    </alternativeName>
</protein>
<evidence type="ECO:0000256" key="2">
    <source>
        <dbReference type="ARBA" id="ARBA00008335"/>
    </source>
</evidence>
<feature type="transmembrane region" description="Helical" evidence="25">
    <location>
        <begin position="121"/>
        <end position="142"/>
    </location>
</feature>
<dbReference type="PROSITE" id="PS50850">
    <property type="entry name" value="MFS"/>
    <property type="match status" value="1"/>
</dbReference>
<evidence type="ECO:0000256" key="22">
    <source>
        <dbReference type="ARBA" id="ARBA00045018"/>
    </source>
</evidence>
<dbReference type="GO" id="GO:0022857">
    <property type="term" value="F:transmembrane transporter activity"/>
    <property type="evidence" value="ECO:0007669"/>
    <property type="project" value="InterPro"/>
</dbReference>
<feature type="transmembrane region" description="Helical" evidence="25">
    <location>
        <begin position="386"/>
        <end position="407"/>
    </location>
</feature>
<evidence type="ECO:0000256" key="20">
    <source>
        <dbReference type="ARBA" id="ARBA00044924"/>
    </source>
</evidence>
<evidence type="ECO:0000256" key="5">
    <source>
        <dbReference type="ARBA" id="ARBA00022989"/>
    </source>
</evidence>
<evidence type="ECO:0000256" key="23">
    <source>
        <dbReference type="ARBA" id="ARBA00045709"/>
    </source>
</evidence>
<gene>
    <name evidence="27" type="ORF">INT43_004616</name>
</gene>
<accession>A0A8H7U9D0</accession>
<feature type="transmembrane region" description="Helical" evidence="25">
    <location>
        <begin position="46"/>
        <end position="66"/>
    </location>
</feature>